<dbReference type="Pfam" id="PF01494">
    <property type="entry name" value="FAD_binding_3"/>
    <property type="match status" value="1"/>
</dbReference>
<comment type="caution">
    <text evidence="4">The sequence shown here is derived from an EMBL/GenBank/DDBJ whole genome shotgun (WGS) entry which is preliminary data.</text>
</comment>
<evidence type="ECO:0000313" key="5">
    <source>
        <dbReference type="Proteomes" id="UP001596112"/>
    </source>
</evidence>
<dbReference type="PRINTS" id="PR00420">
    <property type="entry name" value="RNGMNOXGNASE"/>
</dbReference>
<proteinExistence type="predicted"/>
<dbReference type="NCBIfam" id="NF005313">
    <property type="entry name" value="PRK06847.1"/>
    <property type="match status" value="1"/>
</dbReference>
<evidence type="ECO:0000313" key="4">
    <source>
        <dbReference type="EMBL" id="MFC5808057.1"/>
    </source>
</evidence>
<dbReference type="Proteomes" id="UP001596112">
    <property type="component" value="Unassembled WGS sequence"/>
</dbReference>
<dbReference type="PANTHER" id="PTHR13789:SF309">
    <property type="entry name" value="PUTATIVE (AFU_ORTHOLOGUE AFUA_6G14510)-RELATED"/>
    <property type="match status" value="1"/>
</dbReference>
<gene>
    <name evidence="4" type="ORF">ACFQGO_11120</name>
</gene>
<keyword evidence="2" id="KW-0503">Monooxygenase</keyword>
<dbReference type="Gene3D" id="3.50.50.60">
    <property type="entry name" value="FAD/NAD(P)-binding domain"/>
    <property type="match status" value="1"/>
</dbReference>
<dbReference type="InterPro" id="IPR002938">
    <property type="entry name" value="FAD-bd"/>
</dbReference>
<name>A0ABW1B507_9ACTN</name>
<evidence type="ECO:0000256" key="1">
    <source>
        <dbReference type="ARBA" id="ARBA00023002"/>
    </source>
</evidence>
<evidence type="ECO:0000259" key="3">
    <source>
        <dbReference type="Pfam" id="PF01494"/>
    </source>
</evidence>
<dbReference type="RefSeq" id="WP_272172406.1">
    <property type="nucleotide sequence ID" value="NZ_JAQOSL010000053.1"/>
</dbReference>
<accession>A0ABW1B507</accession>
<keyword evidence="5" id="KW-1185">Reference proteome</keyword>
<reference evidence="5" key="1">
    <citation type="journal article" date="2019" name="Int. J. Syst. Evol. Microbiol.">
        <title>The Global Catalogue of Microorganisms (GCM) 10K type strain sequencing project: providing services to taxonomists for standard genome sequencing and annotation.</title>
        <authorList>
            <consortium name="The Broad Institute Genomics Platform"/>
            <consortium name="The Broad Institute Genome Sequencing Center for Infectious Disease"/>
            <person name="Wu L."/>
            <person name="Ma J."/>
        </authorList>
    </citation>
    <scope>NUCLEOTIDE SEQUENCE [LARGE SCALE GENOMIC DNA]</scope>
    <source>
        <strain evidence="5">JCM 9918</strain>
    </source>
</reference>
<feature type="domain" description="FAD-binding" evidence="3">
    <location>
        <begin position="6"/>
        <end position="344"/>
    </location>
</feature>
<evidence type="ECO:0000256" key="2">
    <source>
        <dbReference type="ARBA" id="ARBA00023033"/>
    </source>
</evidence>
<dbReference type="PANTHER" id="PTHR13789">
    <property type="entry name" value="MONOOXYGENASE"/>
    <property type="match status" value="1"/>
</dbReference>
<dbReference type="InterPro" id="IPR050493">
    <property type="entry name" value="FAD-dep_Monooxygenase_BioMet"/>
</dbReference>
<organism evidence="4 5">
    <name type="scientific">Streptomyces heilongjiangensis</name>
    <dbReference type="NCBI Taxonomy" id="945052"/>
    <lineage>
        <taxon>Bacteria</taxon>
        <taxon>Bacillati</taxon>
        <taxon>Actinomycetota</taxon>
        <taxon>Actinomycetes</taxon>
        <taxon>Kitasatosporales</taxon>
        <taxon>Streptomycetaceae</taxon>
        <taxon>Streptomyces</taxon>
    </lineage>
</organism>
<keyword evidence="1" id="KW-0560">Oxidoreductase</keyword>
<sequence>MTTPRSVLVIGGGAAGNAVTILLRRAGITVDLIEAKDDWNATAGSGITLQGNALRVLRELGVWEQVKASGFAFGSVGITAPDGTVLHVAEDLRTGGDDLPATVGMQRPQLQRTLIDAVRACGARVRLGTEAESLEQDGDGVSVRFTDGTEGRYDLVIGADGLNSSTRAAIGVTDKPEPTGMAIWRVAAPRPAGVTRTDLAYGGPAYIAGYCPTSDTTIYAYVVEANRDRASIPPETYAEEMRRLASAYGGFWPEITASITDPAKVNYTWFDRLLVEGSWHRGRVVLIGDAAHCCPPTLAQGAALSLEDAWVLAQLLTSGEPWNDGLLQAYHDRRMARVRPVVEASVQIGQWQLDGVRDADVPGLIVRTMTMLRELP</sequence>
<protein>
    <submittedName>
        <fullName evidence="4">FAD-dependent oxidoreductase</fullName>
    </submittedName>
</protein>
<dbReference type="EMBL" id="JBHSNZ010000006">
    <property type="protein sequence ID" value="MFC5808057.1"/>
    <property type="molecule type" value="Genomic_DNA"/>
</dbReference>
<dbReference type="InterPro" id="IPR036188">
    <property type="entry name" value="FAD/NAD-bd_sf"/>
</dbReference>
<dbReference type="SUPFAM" id="SSF51905">
    <property type="entry name" value="FAD/NAD(P)-binding domain"/>
    <property type="match status" value="1"/>
</dbReference>